<proteinExistence type="predicted"/>
<dbReference type="Proteomes" id="UP000070319">
    <property type="component" value="Unassembled WGS sequence"/>
</dbReference>
<evidence type="ECO:0000256" key="1">
    <source>
        <dbReference type="SAM" id="MobiDB-lite"/>
    </source>
</evidence>
<organism evidence="2">
    <name type="scientific">Bacteroides intestinalis</name>
    <dbReference type="NCBI Taxonomy" id="329854"/>
    <lineage>
        <taxon>Bacteria</taxon>
        <taxon>Pseudomonadati</taxon>
        <taxon>Bacteroidota</taxon>
        <taxon>Bacteroidia</taxon>
        <taxon>Bacteroidales</taxon>
        <taxon>Bacteroidaceae</taxon>
        <taxon>Bacteroides</taxon>
    </lineage>
</organism>
<comment type="caution">
    <text evidence="2">The sequence shown here is derived from an EMBL/GenBank/DDBJ whole genome shotgun (WGS) entry which is preliminary data.</text>
</comment>
<dbReference type="RefSeq" id="WP_061434229.1">
    <property type="nucleotide sequence ID" value="NZ_KQ968679.1"/>
</dbReference>
<dbReference type="AlphaFoldDB" id="A0A139LS97"/>
<accession>A0A139LS97</accession>
<evidence type="ECO:0000313" key="3">
    <source>
        <dbReference type="Proteomes" id="UP000070319"/>
    </source>
</evidence>
<dbReference type="EMBL" id="LTDF01000045">
    <property type="protein sequence ID" value="KXT54305.1"/>
    <property type="molecule type" value="Genomic_DNA"/>
</dbReference>
<evidence type="ECO:0000313" key="2">
    <source>
        <dbReference type="EMBL" id="KXT54305.1"/>
    </source>
</evidence>
<dbReference type="PATRIC" id="fig|329854.7.peg.841"/>
<reference evidence="2 3" key="1">
    <citation type="submission" date="2016-02" db="EMBL/GenBank/DDBJ databases">
        <authorList>
            <person name="Wen L."/>
            <person name="He K."/>
            <person name="Yang H."/>
        </authorList>
    </citation>
    <scope>NUCLEOTIDE SEQUENCE [LARGE SCALE GENOMIC DNA]</scope>
    <source>
        <strain evidence="2 3">KLE1704</strain>
    </source>
</reference>
<feature type="region of interest" description="Disordered" evidence="1">
    <location>
        <begin position="123"/>
        <end position="148"/>
    </location>
</feature>
<protein>
    <submittedName>
        <fullName evidence="2">Uncharacterized protein</fullName>
    </submittedName>
</protein>
<gene>
    <name evidence="2" type="ORF">HMPREF2531_00838</name>
</gene>
<sequence length="320" mass="36712">MKPLKPTLSIAELQKTIGLWKSRKITDSVIPKLLNLYLGLTSYMNEEKAYPVENFYEISIALAFKNAKFLTEAVKRCGSFGIMPEKNVYGMKLFYSPLWVGKVSQEELPDKFPETYPIDDIYNINNTKGSSSDEKASPEGDIPLEENSSKKNIVTPESLASAKDFFHLINKDSTQKAQILTPLINWFQLHEGLTRKHACENLIYLVNELLIPYFASQARFMKSNHTGRLCWLNNLLKSAHGQHLLNDAARTNREKRKQAVHEIKSNQRSNHPLCEFEWTDPESEMRFYDDEMEGTVNIPEDAPPRPSTRAAWNVLSNQWV</sequence>
<name>A0A139LS97_9BACE</name>